<dbReference type="EMBL" id="CM045763">
    <property type="protein sequence ID" value="KAI8024431.1"/>
    <property type="molecule type" value="Genomic_DNA"/>
</dbReference>
<dbReference type="Proteomes" id="UP001060215">
    <property type="component" value="Chromosome 6"/>
</dbReference>
<name>A0ACC0IJX3_9ERIC</name>
<proteinExistence type="predicted"/>
<keyword evidence="2" id="KW-1185">Reference proteome</keyword>
<comment type="caution">
    <text evidence="1">The sequence shown here is derived from an EMBL/GenBank/DDBJ whole genome shotgun (WGS) entry which is preliminary data.</text>
</comment>
<reference evidence="1 2" key="1">
    <citation type="journal article" date="2022" name="Plant J.">
        <title>Chromosome-level genome of Camellia lanceoleosa provides a valuable resource for understanding genome evolution and self-incompatibility.</title>
        <authorList>
            <person name="Gong W."/>
            <person name="Xiao S."/>
            <person name="Wang L."/>
            <person name="Liao Z."/>
            <person name="Chang Y."/>
            <person name="Mo W."/>
            <person name="Hu G."/>
            <person name="Li W."/>
            <person name="Zhao G."/>
            <person name="Zhu H."/>
            <person name="Hu X."/>
            <person name="Ji K."/>
            <person name="Xiang X."/>
            <person name="Song Q."/>
            <person name="Yuan D."/>
            <person name="Jin S."/>
            <person name="Zhang L."/>
        </authorList>
    </citation>
    <scope>NUCLEOTIDE SEQUENCE [LARGE SCALE GENOMIC DNA]</scope>
    <source>
        <strain evidence="1">SQ_2022a</strain>
    </source>
</reference>
<accession>A0ACC0IJX3</accession>
<gene>
    <name evidence="1" type="ORF">LOK49_LG03G02017</name>
</gene>
<evidence type="ECO:0000313" key="2">
    <source>
        <dbReference type="Proteomes" id="UP001060215"/>
    </source>
</evidence>
<organism evidence="1 2">
    <name type="scientific">Camellia lanceoleosa</name>
    <dbReference type="NCBI Taxonomy" id="1840588"/>
    <lineage>
        <taxon>Eukaryota</taxon>
        <taxon>Viridiplantae</taxon>
        <taxon>Streptophyta</taxon>
        <taxon>Embryophyta</taxon>
        <taxon>Tracheophyta</taxon>
        <taxon>Spermatophyta</taxon>
        <taxon>Magnoliopsida</taxon>
        <taxon>eudicotyledons</taxon>
        <taxon>Gunneridae</taxon>
        <taxon>Pentapetalae</taxon>
        <taxon>asterids</taxon>
        <taxon>Ericales</taxon>
        <taxon>Theaceae</taxon>
        <taxon>Camellia</taxon>
    </lineage>
</organism>
<protein>
    <submittedName>
        <fullName evidence="1">Serine/threonine-protein kinase-like protein</fullName>
    </submittedName>
</protein>
<evidence type="ECO:0000313" key="1">
    <source>
        <dbReference type="EMBL" id="KAI8024431.1"/>
    </source>
</evidence>
<sequence>MLGYLSCKAESAISVSNLQSPSPPQPLPPPPSSSNSNSNNNNKKKKKKKTQYNSEEEENLPFKILQHFEYSDLESATNGFSSHKLLGRGSHGLVYKALLPSGLVVAVKKPIPHDPHNPHNPHPTEADNEIDILSQLHSPSLVNLLGFTSDPSHRHRLLVVEFMSNGTLYDLLHSTPPRPPPNWGRRIRLALQTANAIHTLHSSLPPVIHRDIKSANVLIDRHFNARLGDFGLAFRCHVDNYHRRLLSTPPAGTIGYLDPCYVTPDNLSTKIDVFSFGILLLEILSGRKAIDVGHSPPSIVDWAVPLIRGGKLLAVYDPRIEPPKDPLVRKQLAVIAAKCVRSCRERRPSMKEVVESLTRLSELVPLHSWNGFSNPCLMVETMGRPVESQLNLRPKGVVEESNLDTKCARPSRNSRRVYSDLGFRNNLMDLMAGTDGESDFQGGVDGYYDPKLKSANGGRSSFRIGSGRFVGRGRSRHGSDFRLKRHQSVGDNNNMISQLSFTAEAADYS</sequence>